<evidence type="ECO:0000256" key="9">
    <source>
        <dbReference type="PROSITE-ProRule" id="PRU00323"/>
    </source>
</evidence>
<evidence type="ECO:0000256" key="5">
    <source>
        <dbReference type="ARBA" id="ARBA00023136"/>
    </source>
</evidence>
<protein>
    <recommendedName>
        <fullName evidence="11">Link domain-containing protein</fullName>
    </recommendedName>
</protein>
<keyword evidence="5 10" id="KW-0472">Membrane</keyword>
<dbReference type="Proteomes" id="UP000472264">
    <property type="component" value="Chromosome 3"/>
</dbReference>
<dbReference type="AlphaFoldDB" id="A0A665UQI4"/>
<feature type="domain" description="Link" evidence="11">
    <location>
        <begin position="27"/>
        <end position="122"/>
    </location>
</feature>
<keyword evidence="2 10" id="KW-0812">Transmembrane</keyword>
<dbReference type="InterPro" id="IPR016187">
    <property type="entry name" value="CTDL_fold"/>
</dbReference>
<dbReference type="InterPro" id="IPR016186">
    <property type="entry name" value="C-type_lectin-like/link_sf"/>
</dbReference>
<proteinExistence type="predicted"/>
<comment type="subcellular location">
    <subcellularLocation>
        <location evidence="1">Membrane</location>
        <topology evidence="1">Single-pass membrane protein</topology>
    </subcellularLocation>
</comment>
<dbReference type="Pfam" id="PF00193">
    <property type="entry name" value="Xlink"/>
    <property type="match status" value="1"/>
</dbReference>
<keyword evidence="8" id="KW-0325">Glycoprotein</keyword>
<dbReference type="SUPFAM" id="SSF56436">
    <property type="entry name" value="C-type lectin-like"/>
    <property type="match status" value="1"/>
</dbReference>
<dbReference type="PANTHER" id="PTHR10225:SF2">
    <property type="entry name" value="LYMPHATIC VESSEL ENDOTHELIAL HYALURONIC ACID RECEPTOR 1"/>
    <property type="match status" value="1"/>
</dbReference>
<evidence type="ECO:0000256" key="2">
    <source>
        <dbReference type="ARBA" id="ARBA00022692"/>
    </source>
</evidence>
<dbReference type="Ensembl" id="ENSENLT00000022718.1">
    <property type="protein sequence ID" value="ENSENLP00000021963.1"/>
    <property type="gene ID" value="ENSENLG00000010013.1"/>
</dbReference>
<name>A0A665UQI4_ECHNA</name>
<dbReference type="PANTHER" id="PTHR10225">
    <property type="entry name" value="HYALURONAN RECEPTOR"/>
    <property type="match status" value="1"/>
</dbReference>
<evidence type="ECO:0000256" key="10">
    <source>
        <dbReference type="SAM" id="Phobius"/>
    </source>
</evidence>
<feature type="transmembrane region" description="Helical" evidence="10">
    <location>
        <begin position="6"/>
        <end position="29"/>
    </location>
</feature>
<keyword evidence="6 9" id="KW-1015">Disulfide bond</keyword>
<evidence type="ECO:0000313" key="12">
    <source>
        <dbReference type="Ensembl" id="ENSENLP00000021963.1"/>
    </source>
</evidence>
<dbReference type="GO" id="GO:0004888">
    <property type="term" value="F:transmembrane signaling receptor activity"/>
    <property type="evidence" value="ECO:0007669"/>
    <property type="project" value="TreeGrafter"/>
</dbReference>
<evidence type="ECO:0000256" key="3">
    <source>
        <dbReference type="ARBA" id="ARBA00022729"/>
    </source>
</evidence>
<evidence type="ECO:0000256" key="7">
    <source>
        <dbReference type="ARBA" id="ARBA00023170"/>
    </source>
</evidence>
<keyword evidence="7" id="KW-0675">Receptor</keyword>
<evidence type="ECO:0000313" key="13">
    <source>
        <dbReference type="Proteomes" id="UP000472264"/>
    </source>
</evidence>
<comment type="caution">
    <text evidence="9">Lacks conserved residue(s) required for the propagation of feature annotation.</text>
</comment>
<evidence type="ECO:0000256" key="6">
    <source>
        <dbReference type="ARBA" id="ARBA00023157"/>
    </source>
</evidence>
<dbReference type="GO" id="GO:0005886">
    <property type="term" value="C:plasma membrane"/>
    <property type="evidence" value="ECO:0007669"/>
    <property type="project" value="TreeGrafter"/>
</dbReference>
<reference evidence="12" key="3">
    <citation type="submission" date="2025-09" db="UniProtKB">
        <authorList>
            <consortium name="Ensembl"/>
        </authorList>
    </citation>
    <scope>IDENTIFICATION</scope>
</reference>
<feature type="disulfide bond" evidence="9">
    <location>
        <begin position="77"/>
        <end position="98"/>
    </location>
</feature>
<accession>A0A665UQI4</accession>
<evidence type="ECO:0000259" key="11">
    <source>
        <dbReference type="PROSITE" id="PS50963"/>
    </source>
</evidence>
<dbReference type="GO" id="GO:0007155">
    <property type="term" value="P:cell adhesion"/>
    <property type="evidence" value="ECO:0007669"/>
    <property type="project" value="InterPro"/>
</dbReference>
<gene>
    <name evidence="12" type="primary">lyve1a</name>
</gene>
<keyword evidence="3" id="KW-0732">Signal</keyword>
<sequence>MFLTSLMLPIFYTFASCFHHIIFNIAGIFQASSLNAQNQLEYFFNASEARTLCLTLGVNIASKAQVQEALRRGLETCRFGWIDEHFAVIPRIRSLSNCGQNQKGLVTWRASVKQKFDFGCHFFFCMTYAFFLYCFIVLAKIILITSTCAVLLVAMIILAYIKL</sequence>
<dbReference type="SMART" id="SM00445">
    <property type="entry name" value="LINK"/>
    <property type="match status" value="1"/>
</dbReference>
<evidence type="ECO:0000256" key="4">
    <source>
        <dbReference type="ARBA" id="ARBA00022989"/>
    </source>
</evidence>
<dbReference type="PROSITE" id="PS01241">
    <property type="entry name" value="LINK_1"/>
    <property type="match status" value="1"/>
</dbReference>
<reference evidence="12" key="2">
    <citation type="submission" date="2025-08" db="UniProtKB">
        <authorList>
            <consortium name="Ensembl"/>
        </authorList>
    </citation>
    <scope>IDENTIFICATION</scope>
</reference>
<evidence type="ECO:0000256" key="1">
    <source>
        <dbReference type="ARBA" id="ARBA00004167"/>
    </source>
</evidence>
<dbReference type="InterPro" id="IPR043210">
    <property type="entry name" value="CD44_antigen-like"/>
</dbReference>
<dbReference type="GO" id="GO:0005540">
    <property type="term" value="F:hyaluronic acid binding"/>
    <property type="evidence" value="ECO:0007669"/>
    <property type="project" value="InterPro"/>
</dbReference>
<feature type="transmembrane region" description="Helical" evidence="10">
    <location>
        <begin position="144"/>
        <end position="161"/>
    </location>
</feature>
<dbReference type="PROSITE" id="PS50963">
    <property type="entry name" value="LINK_2"/>
    <property type="match status" value="1"/>
</dbReference>
<keyword evidence="13" id="KW-1185">Reference proteome</keyword>
<dbReference type="Gene3D" id="3.10.100.10">
    <property type="entry name" value="Mannose-Binding Protein A, subunit A"/>
    <property type="match status" value="1"/>
</dbReference>
<evidence type="ECO:0000256" key="8">
    <source>
        <dbReference type="ARBA" id="ARBA00023180"/>
    </source>
</evidence>
<keyword evidence="4 10" id="KW-1133">Transmembrane helix</keyword>
<reference evidence="12" key="1">
    <citation type="submission" date="2021-04" db="EMBL/GenBank/DDBJ databases">
        <authorList>
            <consortium name="Wellcome Sanger Institute Data Sharing"/>
        </authorList>
    </citation>
    <scope>NUCLEOTIDE SEQUENCE [LARGE SCALE GENOMIC DNA]</scope>
</reference>
<organism evidence="12 13">
    <name type="scientific">Echeneis naucrates</name>
    <name type="common">Live sharksucker</name>
    <dbReference type="NCBI Taxonomy" id="173247"/>
    <lineage>
        <taxon>Eukaryota</taxon>
        <taxon>Metazoa</taxon>
        <taxon>Chordata</taxon>
        <taxon>Craniata</taxon>
        <taxon>Vertebrata</taxon>
        <taxon>Euteleostomi</taxon>
        <taxon>Actinopterygii</taxon>
        <taxon>Neopterygii</taxon>
        <taxon>Teleostei</taxon>
        <taxon>Neoteleostei</taxon>
        <taxon>Acanthomorphata</taxon>
        <taxon>Carangaria</taxon>
        <taxon>Carangiformes</taxon>
        <taxon>Echeneidae</taxon>
        <taxon>Echeneis</taxon>
    </lineage>
</organism>
<feature type="transmembrane region" description="Helical" evidence="10">
    <location>
        <begin position="118"/>
        <end position="138"/>
    </location>
</feature>
<dbReference type="InterPro" id="IPR000538">
    <property type="entry name" value="Link_dom"/>
</dbReference>